<dbReference type="Proteomes" id="UP000053424">
    <property type="component" value="Unassembled WGS sequence"/>
</dbReference>
<gene>
    <name evidence="3" type="ORF">M413DRAFT_11049</name>
</gene>
<reference evidence="3 4" key="1">
    <citation type="submission" date="2014-04" db="EMBL/GenBank/DDBJ databases">
        <authorList>
            <consortium name="DOE Joint Genome Institute"/>
            <person name="Kuo A."/>
            <person name="Gay G."/>
            <person name="Dore J."/>
            <person name="Kohler A."/>
            <person name="Nagy L.G."/>
            <person name="Floudas D."/>
            <person name="Copeland A."/>
            <person name="Barry K.W."/>
            <person name="Cichocki N."/>
            <person name="Veneault-Fourrey C."/>
            <person name="LaButti K."/>
            <person name="Lindquist E.A."/>
            <person name="Lipzen A."/>
            <person name="Lundell T."/>
            <person name="Morin E."/>
            <person name="Murat C."/>
            <person name="Sun H."/>
            <person name="Tunlid A."/>
            <person name="Henrissat B."/>
            <person name="Grigoriev I.V."/>
            <person name="Hibbett D.S."/>
            <person name="Martin F."/>
            <person name="Nordberg H.P."/>
            <person name="Cantor M.N."/>
            <person name="Hua S.X."/>
        </authorList>
    </citation>
    <scope>NUCLEOTIDE SEQUENCE [LARGE SCALE GENOMIC DNA]</scope>
    <source>
        <strain evidence="4">h7</strain>
    </source>
</reference>
<evidence type="ECO:0000256" key="1">
    <source>
        <dbReference type="SAM" id="MobiDB-lite"/>
    </source>
</evidence>
<sequence>MSYYTNIRASSSEESLEEHYPPRSRVRRAPNYKGTGRHYIYLLLSINKLLFQANSNVNDRLFFWTCIATLCSTALSIFLFTTSRIRDSHHATKHTSPQKILRRPSTYINLDKVLANSNHTFPPLTNFPQMVYQISTSDSSRKMTEDHKSQRTAIGTIYPDLRHIHITKEISTIVQFRHIDYGMERCTLNHSVPPHSDSKPSVVEVWELDIAVEISRYIGDTWKTAAPRRRLITTMVFPPNVDTYSFHCPSNEFSTFELACPSRSNGCQVDFWQDQRAQPIAGIYLVQTQSTPVHHDPRSKT</sequence>
<evidence type="ECO:0008006" key="5">
    <source>
        <dbReference type="Google" id="ProtNLM"/>
    </source>
</evidence>
<feature type="compositionally biased region" description="Polar residues" evidence="1">
    <location>
        <begin position="1"/>
        <end position="13"/>
    </location>
</feature>
<dbReference type="AlphaFoldDB" id="A0A0C2XUZ6"/>
<reference evidence="4" key="2">
    <citation type="submission" date="2015-01" db="EMBL/GenBank/DDBJ databases">
        <title>Evolutionary Origins and Diversification of the Mycorrhizal Mutualists.</title>
        <authorList>
            <consortium name="DOE Joint Genome Institute"/>
            <consortium name="Mycorrhizal Genomics Consortium"/>
            <person name="Kohler A."/>
            <person name="Kuo A."/>
            <person name="Nagy L.G."/>
            <person name="Floudas D."/>
            <person name="Copeland A."/>
            <person name="Barry K.W."/>
            <person name="Cichocki N."/>
            <person name="Veneault-Fourrey C."/>
            <person name="LaButti K."/>
            <person name="Lindquist E.A."/>
            <person name="Lipzen A."/>
            <person name="Lundell T."/>
            <person name="Morin E."/>
            <person name="Murat C."/>
            <person name="Riley R."/>
            <person name="Ohm R."/>
            <person name="Sun H."/>
            <person name="Tunlid A."/>
            <person name="Henrissat B."/>
            <person name="Grigoriev I.V."/>
            <person name="Hibbett D.S."/>
            <person name="Martin F."/>
        </authorList>
    </citation>
    <scope>NUCLEOTIDE SEQUENCE [LARGE SCALE GENOMIC DNA]</scope>
    <source>
        <strain evidence="4">h7</strain>
    </source>
</reference>
<keyword evidence="2" id="KW-0812">Transmembrane</keyword>
<dbReference type="OrthoDB" id="3350619at2759"/>
<organism evidence="3 4">
    <name type="scientific">Hebeloma cylindrosporum</name>
    <dbReference type="NCBI Taxonomy" id="76867"/>
    <lineage>
        <taxon>Eukaryota</taxon>
        <taxon>Fungi</taxon>
        <taxon>Dikarya</taxon>
        <taxon>Basidiomycota</taxon>
        <taxon>Agaricomycotina</taxon>
        <taxon>Agaricomycetes</taxon>
        <taxon>Agaricomycetidae</taxon>
        <taxon>Agaricales</taxon>
        <taxon>Agaricineae</taxon>
        <taxon>Hymenogastraceae</taxon>
        <taxon>Hebeloma</taxon>
    </lineage>
</organism>
<evidence type="ECO:0000313" key="4">
    <source>
        <dbReference type="Proteomes" id="UP000053424"/>
    </source>
</evidence>
<keyword evidence="2" id="KW-1133">Transmembrane helix</keyword>
<keyword evidence="4" id="KW-1185">Reference proteome</keyword>
<evidence type="ECO:0000313" key="3">
    <source>
        <dbReference type="EMBL" id="KIM41493.1"/>
    </source>
</evidence>
<keyword evidence="2" id="KW-0472">Membrane</keyword>
<name>A0A0C2XUZ6_HEBCY</name>
<feature type="region of interest" description="Disordered" evidence="1">
    <location>
        <begin position="1"/>
        <end position="28"/>
    </location>
</feature>
<feature type="transmembrane region" description="Helical" evidence="2">
    <location>
        <begin position="61"/>
        <end position="80"/>
    </location>
</feature>
<evidence type="ECO:0000256" key="2">
    <source>
        <dbReference type="SAM" id="Phobius"/>
    </source>
</evidence>
<protein>
    <recommendedName>
        <fullName evidence="5">Ubiquitin 3 binding protein But2 C-terminal domain-containing protein</fullName>
    </recommendedName>
</protein>
<dbReference type="EMBL" id="KN831780">
    <property type="protein sequence ID" value="KIM41493.1"/>
    <property type="molecule type" value="Genomic_DNA"/>
</dbReference>
<dbReference type="HOGENOM" id="CLU_055652_0_0_1"/>
<proteinExistence type="predicted"/>
<accession>A0A0C2XUZ6</accession>